<feature type="region of interest" description="Disordered" evidence="1">
    <location>
        <begin position="1"/>
        <end position="34"/>
    </location>
</feature>
<sequence length="91" mass="10280">MTGPRLQPKNPPRRRRMQEEQEEEKKTPRTALEHQVTGLAHGLGPIRRPSPQPLHSPFVPPSVAGFDTHVQGIRPAPFFASSPRLRCWGRS</sequence>
<comment type="caution">
    <text evidence="2">The sequence shown here is derived from an EMBL/GenBank/DDBJ whole genome shotgun (WGS) entry which is preliminary data.</text>
</comment>
<dbReference type="RefSeq" id="XP_049131392.1">
    <property type="nucleotide sequence ID" value="XM_049275435.1"/>
</dbReference>
<keyword evidence="3" id="KW-1185">Reference proteome</keyword>
<evidence type="ECO:0000313" key="2">
    <source>
        <dbReference type="EMBL" id="GKT49042.1"/>
    </source>
</evidence>
<dbReference type="AlphaFoldDB" id="A0AA37PB91"/>
<evidence type="ECO:0000256" key="1">
    <source>
        <dbReference type="SAM" id="MobiDB-lite"/>
    </source>
</evidence>
<feature type="region of interest" description="Disordered" evidence="1">
    <location>
        <begin position="41"/>
        <end position="60"/>
    </location>
</feature>
<feature type="compositionally biased region" description="Pro residues" evidence="1">
    <location>
        <begin position="48"/>
        <end position="60"/>
    </location>
</feature>
<dbReference type="GeneID" id="73330025"/>
<evidence type="ECO:0000313" key="3">
    <source>
        <dbReference type="Proteomes" id="UP001055115"/>
    </source>
</evidence>
<protein>
    <submittedName>
        <fullName evidence="2">Uncharacterized protein</fullName>
    </submittedName>
</protein>
<accession>A0AA37PB91</accession>
<organism evidence="2 3">
    <name type="scientific">Colletotrichum spaethianum</name>
    <dbReference type="NCBI Taxonomy" id="700344"/>
    <lineage>
        <taxon>Eukaryota</taxon>
        <taxon>Fungi</taxon>
        <taxon>Dikarya</taxon>
        <taxon>Ascomycota</taxon>
        <taxon>Pezizomycotina</taxon>
        <taxon>Sordariomycetes</taxon>
        <taxon>Hypocreomycetidae</taxon>
        <taxon>Glomerellales</taxon>
        <taxon>Glomerellaceae</taxon>
        <taxon>Colletotrichum</taxon>
        <taxon>Colletotrichum spaethianum species complex</taxon>
    </lineage>
</organism>
<dbReference type="Proteomes" id="UP001055115">
    <property type="component" value="Unassembled WGS sequence"/>
</dbReference>
<name>A0AA37PB91_9PEZI</name>
<reference evidence="2 3" key="1">
    <citation type="submission" date="2022-03" db="EMBL/GenBank/DDBJ databases">
        <title>Genome data of Colletotrichum spp.</title>
        <authorList>
            <person name="Utami Y.D."/>
            <person name="Hiruma K."/>
        </authorList>
    </citation>
    <scope>NUCLEOTIDE SEQUENCE [LARGE SCALE GENOMIC DNA]</scope>
    <source>
        <strain evidence="2 3">MAFF 239500</strain>
    </source>
</reference>
<gene>
    <name evidence="2" type="ORF">ColSpa_09223</name>
</gene>
<dbReference type="EMBL" id="BQXU01000027">
    <property type="protein sequence ID" value="GKT49042.1"/>
    <property type="molecule type" value="Genomic_DNA"/>
</dbReference>
<proteinExistence type="predicted"/>
<feature type="compositionally biased region" description="Basic and acidic residues" evidence="1">
    <location>
        <begin position="17"/>
        <end position="27"/>
    </location>
</feature>